<dbReference type="InterPro" id="IPR025337">
    <property type="entry name" value="Questin_oxidase-like"/>
</dbReference>
<dbReference type="PANTHER" id="PTHR35870:SF1">
    <property type="entry name" value="PROTEIN, PUTATIVE (AFU_ORTHOLOGUE AFUA_5G03330)-RELATED"/>
    <property type="match status" value="1"/>
</dbReference>
<dbReference type="OrthoDB" id="10004862at2759"/>
<evidence type="ECO:0008006" key="4">
    <source>
        <dbReference type="Google" id="ProtNLM"/>
    </source>
</evidence>
<organism evidence="2 3">
    <name type="scientific">Penicillium steckii</name>
    <dbReference type="NCBI Taxonomy" id="303698"/>
    <lineage>
        <taxon>Eukaryota</taxon>
        <taxon>Fungi</taxon>
        <taxon>Dikarya</taxon>
        <taxon>Ascomycota</taxon>
        <taxon>Pezizomycotina</taxon>
        <taxon>Eurotiomycetes</taxon>
        <taxon>Eurotiomycetidae</taxon>
        <taxon>Eurotiales</taxon>
        <taxon>Aspergillaceae</taxon>
        <taxon>Penicillium</taxon>
    </lineage>
</organism>
<comment type="caution">
    <text evidence="2">The sequence shown here is derived from an EMBL/GenBank/DDBJ whole genome shotgun (WGS) entry which is preliminary data.</text>
</comment>
<name>A0A1V6SYC9_9EURO</name>
<gene>
    <name evidence="2" type="ORF">PENSTE_c016G01968</name>
</gene>
<proteinExistence type="predicted"/>
<dbReference type="GO" id="GO:0016491">
    <property type="term" value="F:oxidoreductase activity"/>
    <property type="evidence" value="ECO:0007669"/>
    <property type="project" value="UniProtKB-KW"/>
</dbReference>
<dbReference type="EMBL" id="MLKD01000016">
    <property type="protein sequence ID" value="OQE19085.1"/>
    <property type="molecule type" value="Genomic_DNA"/>
</dbReference>
<dbReference type="PANTHER" id="PTHR35870">
    <property type="entry name" value="PROTEIN, PUTATIVE (AFU_ORTHOLOGUE AFUA_5G03330)-RELATED"/>
    <property type="match status" value="1"/>
</dbReference>
<evidence type="ECO:0000313" key="3">
    <source>
        <dbReference type="Proteomes" id="UP000191285"/>
    </source>
</evidence>
<evidence type="ECO:0000256" key="1">
    <source>
        <dbReference type="ARBA" id="ARBA00023002"/>
    </source>
</evidence>
<protein>
    <recommendedName>
        <fullName evidence="4">HypA</fullName>
    </recommendedName>
</protein>
<dbReference type="AlphaFoldDB" id="A0A1V6SYC9"/>
<keyword evidence="3" id="KW-1185">Reference proteome</keyword>
<dbReference type="Pfam" id="PF14027">
    <property type="entry name" value="Questin_oxidase"/>
    <property type="match status" value="1"/>
</dbReference>
<reference evidence="3" key="1">
    <citation type="journal article" date="2017" name="Nat. Microbiol.">
        <title>Global analysis of biosynthetic gene clusters reveals vast potential of secondary metabolite production in Penicillium species.</title>
        <authorList>
            <person name="Nielsen J.C."/>
            <person name="Grijseels S."/>
            <person name="Prigent S."/>
            <person name="Ji B."/>
            <person name="Dainat J."/>
            <person name="Nielsen K.F."/>
            <person name="Frisvad J.C."/>
            <person name="Workman M."/>
            <person name="Nielsen J."/>
        </authorList>
    </citation>
    <scope>NUCLEOTIDE SEQUENCE [LARGE SCALE GENOMIC DNA]</scope>
    <source>
        <strain evidence="3">IBT 24891</strain>
    </source>
</reference>
<accession>A0A1V6SYC9</accession>
<dbReference type="STRING" id="303698.A0A1V6SYC9"/>
<evidence type="ECO:0000313" key="2">
    <source>
        <dbReference type="EMBL" id="OQE19085.1"/>
    </source>
</evidence>
<sequence>MATYENIKISTEIPSTGVFQSRPFNTLAASKVSDLLQINHDNYHIYSHNFGLHNHILHHLLALYSLGATPQQLDDAYNFGIDSQRPTRPANTRLVSDLVNPIVFKACLGKEKYYEDFFLLFQKEIAAKGMHETINQYLFKGDEIAEEMLKRFFSGFLHSPIHLGYAIEFCQPLVAAEALALTAIHDAEFGETLAMAEAVAKQSPESKGLVELQEIIYANSKLRSAMKYENGIFQIRDGLLENAKVDFLHILGSWKVNPDNLNEKTAESLNSTIYWTTLAQRPDKQIRFDFFLMHSITAGSLWPVLNSVSWISPETKCRLLEWKGRSDLMLYCQSGAPQLHPNELFSYRPHFPSGWPEIFRRACVYRDDGHLAKFIRAIATSNENVRHFPGNPRFKIRSEEELLTISHMVMDSAEDFNQNSANDEASMICAKYGYPRLMSHEVQRVTARWPRHVGFAQSWFHVPARKPHLSAQL</sequence>
<dbReference type="Proteomes" id="UP000191285">
    <property type="component" value="Unassembled WGS sequence"/>
</dbReference>
<keyword evidence="1" id="KW-0560">Oxidoreductase</keyword>